<evidence type="ECO:0000256" key="2">
    <source>
        <dbReference type="ARBA" id="ARBA00022679"/>
    </source>
</evidence>
<evidence type="ECO:0000259" key="5">
    <source>
        <dbReference type="Pfam" id="PF14501"/>
    </source>
</evidence>
<feature type="domain" description="Sensor histidine kinase NatK-like C-terminal" evidence="5">
    <location>
        <begin position="264"/>
        <end position="356"/>
    </location>
</feature>
<dbReference type="InterPro" id="IPR032834">
    <property type="entry name" value="NatK-like_C"/>
</dbReference>
<proteinExistence type="predicted"/>
<dbReference type="eggNOG" id="COG3290">
    <property type="taxonomic scope" value="Bacteria"/>
</dbReference>
<dbReference type="Gene3D" id="1.10.287.130">
    <property type="match status" value="1"/>
</dbReference>
<dbReference type="KEGG" id="ccb:Clocel_1129"/>
<evidence type="ECO:0000313" key="7">
    <source>
        <dbReference type="Proteomes" id="UP000002730"/>
    </source>
</evidence>
<keyword evidence="1" id="KW-0597">Phosphoprotein</keyword>
<keyword evidence="4" id="KW-0472">Membrane</keyword>
<feature type="transmembrane region" description="Helical" evidence="4">
    <location>
        <begin position="54"/>
        <end position="75"/>
    </location>
</feature>
<dbReference type="InterPro" id="IPR016120">
    <property type="entry name" value="Sig_transdc_His_kin_SpoOB"/>
</dbReference>
<dbReference type="GO" id="GO:0000155">
    <property type="term" value="F:phosphorelay sensor kinase activity"/>
    <property type="evidence" value="ECO:0007669"/>
    <property type="project" value="InterPro"/>
</dbReference>
<keyword evidence="3" id="KW-0418">Kinase</keyword>
<dbReference type="InterPro" id="IPR036890">
    <property type="entry name" value="HATPase_C_sf"/>
</dbReference>
<dbReference type="HOGENOM" id="CLU_046138_1_2_9"/>
<feature type="transmembrane region" description="Helical" evidence="4">
    <location>
        <begin position="122"/>
        <end position="140"/>
    </location>
</feature>
<evidence type="ECO:0000256" key="1">
    <source>
        <dbReference type="ARBA" id="ARBA00022553"/>
    </source>
</evidence>
<keyword evidence="6" id="KW-0067">ATP-binding</keyword>
<dbReference type="STRING" id="573061.Clocel_1129"/>
<dbReference type="Proteomes" id="UP000002730">
    <property type="component" value="Chromosome"/>
</dbReference>
<dbReference type="OrthoDB" id="1656061at2"/>
<dbReference type="RefSeq" id="WP_010076263.1">
    <property type="nucleotide sequence ID" value="NC_014393.1"/>
</dbReference>
<dbReference type="Pfam" id="PF14501">
    <property type="entry name" value="HATPase_c_5"/>
    <property type="match status" value="1"/>
</dbReference>
<protein>
    <submittedName>
        <fullName evidence="6">ATP-binding region ATPase domain protein</fullName>
    </submittedName>
</protein>
<dbReference type="InterPro" id="IPR036259">
    <property type="entry name" value="MFS_trans_sf"/>
</dbReference>
<keyword evidence="4" id="KW-0812">Transmembrane</keyword>
<dbReference type="GO" id="GO:0042802">
    <property type="term" value="F:identical protein binding"/>
    <property type="evidence" value="ECO:0007669"/>
    <property type="project" value="TreeGrafter"/>
</dbReference>
<dbReference type="EMBL" id="CP002160">
    <property type="protein sequence ID" value="ADL50886.1"/>
    <property type="molecule type" value="Genomic_DNA"/>
</dbReference>
<accession>D9SU48</accession>
<evidence type="ECO:0000256" key="4">
    <source>
        <dbReference type="SAM" id="Phobius"/>
    </source>
</evidence>
<evidence type="ECO:0000313" key="6">
    <source>
        <dbReference type="EMBL" id="ADL50886.1"/>
    </source>
</evidence>
<keyword evidence="2" id="KW-0808">Transferase</keyword>
<name>D9SU48_CLOC7</name>
<dbReference type="SUPFAM" id="SSF55874">
    <property type="entry name" value="ATPase domain of HSP90 chaperone/DNA topoisomerase II/histidine kinase"/>
    <property type="match status" value="1"/>
</dbReference>
<dbReference type="SUPFAM" id="SSF55890">
    <property type="entry name" value="Sporulation response regulatory protein Spo0B"/>
    <property type="match status" value="1"/>
</dbReference>
<dbReference type="GO" id="GO:0005524">
    <property type="term" value="F:ATP binding"/>
    <property type="evidence" value="ECO:0007669"/>
    <property type="project" value="UniProtKB-KW"/>
</dbReference>
<sequence length="379" mass="43343">MAQLSLAVIIFILMYVKSRKFKISFFMGIFFILSGLFSMVISQTLQGLTNIPDNMIGVVQFLFTAGLAYGMSFIITKIYDKYPVENEKLIEYSTYFVFLSFLVVYMFIYLFAIAIIKLDYVSIVFTIILLAFIILCLIIYKESLKGKYEKTQAENDNKHLEQYSELLEGMMKEFRSFKHDYNNILTTISGYLQTDDLEGLKEYFDKEIYPYSADMSKANIRLALLGNIKIKPLKGILAAKLIEAINYEINVFIDIEESIDNINMNVVDLCRIVGILLDNAIEGARLSGEKKLDFGIINKNNTVVLIINNSCKKDVPEIQEIFRVGFTTKGEGHGIGLSNVQEIIDSKYPNVTLNSEIDRDLGVFKQRLLIRNHKENHNA</sequence>
<dbReference type="SUPFAM" id="SSF103473">
    <property type="entry name" value="MFS general substrate transporter"/>
    <property type="match status" value="1"/>
</dbReference>
<dbReference type="PANTHER" id="PTHR40448:SF1">
    <property type="entry name" value="TWO-COMPONENT SENSOR HISTIDINE KINASE"/>
    <property type="match status" value="1"/>
</dbReference>
<dbReference type="AlphaFoldDB" id="D9SU48"/>
<feature type="transmembrane region" description="Helical" evidence="4">
    <location>
        <begin position="95"/>
        <end position="116"/>
    </location>
</feature>
<evidence type="ECO:0000256" key="3">
    <source>
        <dbReference type="ARBA" id="ARBA00022777"/>
    </source>
</evidence>
<organism evidence="6 7">
    <name type="scientific">Clostridium cellulovorans (strain ATCC 35296 / DSM 3052 / OCM 3 / 743B)</name>
    <dbReference type="NCBI Taxonomy" id="573061"/>
    <lineage>
        <taxon>Bacteria</taxon>
        <taxon>Bacillati</taxon>
        <taxon>Bacillota</taxon>
        <taxon>Clostridia</taxon>
        <taxon>Eubacteriales</taxon>
        <taxon>Clostridiaceae</taxon>
        <taxon>Clostridium</taxon>
    </lineage>
</organism>
<reference evidence="6 7" key="1">
    <citation type="submission" date="2010-08" db="EMBL/GenBank/DDBJ databases">
        <title>Complete sequence of Clostridium cellulovorans 743B.</title>
        <authorList>
            <consortium name="US DOE Joint Genome Institute"/>
            <person name="Lucas S."/>
            <person name="Copeland A."/>
            <person name="Lapidus A."/>
            <person name="Cheng J.-F."/>
            <person name="Bruce D."/>
            <person name="Goodwin L."/>
            <person name="Pitluck S."/>
            <person name="Chertkov O."/>
            <person name="Detter J.C."/>
            <person name="Han C."/>
            <person name="Tapia R."/>
            <person name="Land M."/>
            <person name="Hauser L."/>
            <person name="Chang Y.-J."/>
            <person name="Jeffries C."/>
            <person name="Kyrpides N."/>
            <person name="Ivanova N."/>
            <person name="Mikhailova N."/>
            <person name="Hemme C.L."/>
            <person name="Woyke T."/>
        </authorList>
    </citation>
    <scope>NUCLEOTIDE SEQUENCE [LARGE SCALE GENOMIC DNA]</scope>
    <source>
        <strain evidence="7">ATCC 35296 / DSM 3052 / OCM 3 / 743B</strain>
    </source>
</reference>
<dbReference type="PANTHER" id="PTHR40448">
    <property type="entry name" value="TWO-COMPONENT SENSOR HISTIDINE KINASE"/>
    <property type="match status" value="1"/>
</dbReference>
<dbReference type="Gene3D" id="3.30.565.10">
    <property type="entry name" value="Histidine kinase-like ATPase, C-terminal domain"/>
    <property type="match status" value="1"/>
</dbReference>
<keyword evidence="7" id="KW-1185">Reference proteome</keyword>
<gene>
    <name evidence="6" type="ordered locus">Clocel_1129</name>
</gene>
<keyword evidence="6" id="KW-0547">Nucleotide-binding</keyword>
<keyword evidence="4" id="KW-1133">Transmembrane helix</keyword>
<feature type="transmembrane region" description="Helical" evidence="4">
    <location>
        <begin position="21"/>
        <end position="42"/>
    </location>
</feature>